<evidence type="ECO:0000313" key="4">
    <source>
        <dbReference type="Proteomes" id="UP000001959"/>
    </source>
</evidence>
<dbReference type="Proteomes" id="UP000001959">
    <property type="component" value="Chromosome"/>
</dbReference>
<evidence type="ECO:0000256" key="1">
    <source>
        <dbReference type="SAM" id="MobiDB-lite"/>
    </source>
</evidence>
<dbReference type="EMBL" id="CP000158">
    <property type="protein sequence ID" value="ABI78659.1"/>
    <property type="molecule type" value="Genomic_DNA"/>
</dbReference>
<dbReference type="HOGENOM" id="CLU_1501548_0_0_5"/>
<feature type="region of interest" description="Disordered" evidence="1">
    <location>
        <begin position="128"/>
        <end position="179"/>
    </location>
</feature>
<feature type="transmembrane region" description="Helical" evidence="2">
    <location>
        <begin position="21"/>
        <end position="41"/>
    </location>
</feature>
<dbReference type="STRING" id="228405.HNE_2292"/>
<accession>Q0BZV6</accession>
<evidence type="ECO:0000256" key="2">
    <source>
        <dbReference type="SAM" id="Phobius"/>
    </source>
</evidence>
<gene>
    <name evidence="3" type="ordered locus">HNE_2292</name>
</gene>
<evidence type="ECO:0000313" key="3">
    <source>
        <dbReference type="EMBL" id="ABI78659.1"/>
    </source>
</evidence>
<name>Q0BZV6_HYPNA</name>
<keyword evidence="2" id="KW-1133">Transmembrane helix</keyword>
<protein>
    <submittedName>
        <fullName evidence="3">Uncharacterized protein</fullName>
    </submittedName>
</protein>
<dbReference type="KEGG" id="hne:HNE_2292"/>
<organism evidence="3 4">
    <name type="scientific">Hyphomonas neptunium (strain ATCC 15444)</name>
    <dbReference type="NCBI Taxonomy" id="228405"/>
    <lineage>
        <taxon>Bacteria</taxon>
        <taxon>Pseudomonadati</taxon>
        <taxon>Pseudomonadota</taxon>
        <taxon>Alphaproteobacteria</taxon>
        <taxon>Hyphomonadales</taxon>
        <taxon>Hyphomonadaceae</taxon>
        <taxon>Hyphomonas</taxon>
    </lineage>
</organism>
<keyword evidence="4" id="KW-1185">Reference proteome</keyword>
<keyword evidence="2" id="KW-0472">Membrane</keyword>
<feature type="transmembrane region" description="Helical" evidence="2">
    <location>
        <begin position="47"/>
        <end position="68"/>
    </location>
</feature>
<dbReference type="AlphaFoldDB" id="Q0BZV6"/>
<feature type="compositionally biased region" description="Basic and acidic residues" evidence="1">
    <location>
        <begin position="159"/>
        <end position="179"/>
    </location>
</feature>
<reference evidence="3 4" key="1">
    <citation type="journal article" date="2006" name="J. Bacteriol.">
        <title>Comparative genomic evidence for a close relationship between the dimorphic prosthecate bacteria Hyphomonas neptunium and Caulobacter crescentus.</title>
        <authorList>
            <person name="Badger J.H."/>
            <person name="Hoover T.R."/>
            <person name="Brun Y.V."/>
            <person name="Weiner R.M."/>
            <person name="Laub M.T."/>
            <person name="Alexandre G."/>
            <person name="Mrazek J."/>
            <person name="Ren Q."/>
            <person name="Paulsen I.T."/>
            <person name="Nelson K.E."/>
            <person name="Khouri H.M."/>
            <person name="Radune D."/>
            <person name="Sosa J."/>
            <person name="Dodson R.J."/>
            <person name="Sullivan S.A."/>
            <person name="Rosovitz M.J."/>
            <person name="Madupu R."/>
            <person name="Brinkac L.M."/>
            <person name="Durkin A.S."/>
            <person name="Daugherty S.C."/>
            <person name="Kothari S.P."/>
            <person name="Giglio M.G."/>
            <person name="Zhou L."/>
            <person name="Haft D.H."/>
            <person name="Selengut J.D."/>
            <person name="Davidsen T.M."/>
            <person name="Yang Q."/>
            <person name="Zafar N."/>
            <person name="Ward N.L."/>
        </authorList>
    </citation>
    <scope>NUCLEOTIDE SEQUENCE [LARGE SCALE GENOMIC DNA]</scope>
    <source>
        <strain evidence="3 4">ATCC 15444</strain>
    </source>
</reference>
<sequence length="179" mass="19472">MQPALWPSRIAGGNLRAMVRYFVIFAATLGIGLVMMAGILAQNGYSLFAPEMRMMLLVCVLVAAYVAWRISTVLRRRQEDASDLQARGQAAPRKSLFGSLLGGKSRAQLDREARIAARRRKLIADGKLEADAADAPEPEPVAAAPEAEKPVRVASSASVKEKMAARAERVRRAREDGKI</sequence>
<keyword evidence="2" id="KW-0812">Transmembrane</keyword>
<proteinExistence type="predicted"/>